<reference evidence="3" key="1">
    <citation type="submission" date="2018-07" db="EMBL/GenBank/DDBJ databases">
        <authorList>
            <person name="Kim H."/>
        </authorList>
    </citation>
    <scope>NUCLEOTIDE SEQUENCE [LARGE SCALE GENOMIC DNA]</scope>
    <source>
        <strain evidence="3">F02</strain>
    </source>
</reference>
<dbReference type="InterPro" id="IPR044922">
    <property type="entry name" value="DUF2063_N_sf"/>
</dbReference>
<accession>A0A345D7P2</accession>
<dbReference type="KEGG" id="hyf:DTO96_100083"/>
<evidence type="ECO:0000313" key="2">
    <source>
        <dbReference type="EMBL" id="AXF84380.1"/>
    </source>
</evidence>
<evidence type="ECO:0000313" key="3">
    <source>
        <dbReference type="Proteomes" id="UP000252182"/>
    </source>
</evidence>
<protein>
    <recommendedName>
        <fullName evidence="1">Putative DNA-binding domain-containing protein</fullName>
    </recommendedName>
</protein>
<sequence length="264" mass="28977">MVLTSQQQAFAEGARDRLGADLSHGLMGDLLAGQLTAQVGMDVYRNNMAAAWRHAMATTYPVLEQLVGVDGFKLLVRDYVCVHPSTSGDLNHLGAQLHGFLKGYAPLADYPYLPAVAELEWQLHQSHDAANHVPLTVADLMARGVDDWMAATVKYAPSAAVLRMPHAAGTIWLAHQEGGDMARVSAQRIRQHEWVLVSRPQWRVQVEVLSESECCLLELLRDGATFEAAFERLDEASLSVDFVAFLPRCLAAGVWCMGDDVVLK</sequence>
<dbReference type="EMBL" id="CP031124">
    <property type="protein sequence ID" value="AXF84380.1"/>
    <property type="molecule type" value="Genomic_DNA"/>
</dbReference>
<gene>
    <name evidence="2" type="ORF">DTO96_100083</name>
</gene>
<dbReference type="RefSeq" id="WP_157964283.1">
    <property type="nucleotide sequence ID" value="NZ_CP031124.1"/>
</dbReference>
<organism evidence="2 3">
    <name type="scientific">Ephemeroptericola cinctiostellae</name>
    <dbReference type="NCBI Taxonomy" id="2268024"/>
    <lineage>
        <taxon>Bacteria</taxon>
        <taxon>Pseudomonadati</taxon>
        <taxon>Pseudomonadota</taxon>
        <taxon>Betaproteobacteria</taxon>
        <taxon>Burkholderiales</taxon>
        <taxon>Burkholderiaceae</taxon>
        <taxon>Ephemeroptericola</taxon>
    </lineage>
</organism>
<dbReference type="OrthoDB" id="4146344at2"/>
<dbReference type="Proteomes" id="UP000252182">
    <property type="component" value="Chromosome"/>
</dbReference>
<dbReference type="InterPro" id="IPR018640">
    <property type="entry name" value="DUF2063"/>
</dbReference>
<feature type="domain" description="Putative DNA-binding" evidence="1">
    <location>
        <begin position="6"/>
        <end position="101"/>
    </location>
</feature>
<proteinExistence type="predicted"/>
<dbReference type="Gene3D" id="1.10.150.690">
    <property type="entry name" value="DUF2063"/>
    <property type="match status" value="1"/>
</dbReference>
<dbReference type="Pfam" id="PF09836">
    <property type="entry name" value="DUF2063"/>
    <property type="match status" value="1"/>
</dbReference>
<keyword evidence="3" id="KW-1185">Reference proteome</keyword>
<dbReference type="AlphaFoldDB" id="A0A345D7P2"/>
<name>A0A345D7P2_9BURK</name>
<evidence type="ECO:0000259" key="1">
    <source>
        <dbReference type="Pfam" id="PF09836"/>
    </source>
</evidence>